<feature type="compositionally biased region" description="Polar residues" evidence="1">
    <location>
        <begin position="39"/>
        <end position="59"/>
    </location>
</feature>
<dbReference type="Pfam" id="PF24818">
    <property type="entry name" value="PH_TRF2_HOY1"/>
    <property type="match status" value="1"/>
</dbReference>
<dbReference type="AlphaFoldDB" id="A0A067L4F3"/>
<feature type="region of interest" description="Disordered" evidence="1">
    <location>
        <begin position="1"/>
        <end position="63"/>
    </location>
</feature>
<evidence type="ECO:0000259" key="2">
    <source>
        <dbReference type="Pfam" id="PF24818"/>
    </source>
</evidence>
<proteinExistence type="predicted"/>
<reference evidence="3 4" key="1">
    <citation type="journal article" date="2014" name="PLoS ONE">
        <title>Global Analysis of Gene Expression Profiles in Physic Nut (Jatropha curcas L.) Seedlings Exposed to Salt Stress.</title>
        <authorList>
            <person name="Zhang L."/>
            <person name="Zhang C."/>
            <person name="Wu P."/>
            <person name="Chen Y."/>
            <person name="Li M."/>
            <person name="Jiang H."/>
            <person name="Wu G."/>
        </authorList>
    </citation>
    <scope>NUCLEOTIDE SEQUENCE [LARGE SCALE GENOMIC DNA]</scope>
    <source>
        <strain evidence="4">cv. GZQX0401</strain>
        <tissue evidence="3">Young leaves</tissue>
    </source>
</reference>
<dbReference type="Proteomes" id="UP000027138">
    <property type="component" value="Unassembled WGS sequence"/>
</dbReference>
<accession>A0A067L4F3</accession>
<evidence type="ECO:0000313" key="4">
    <source>
        <dbReference type="Proteomes" id="UP000027138"/>
    </source>
</evidence>
<protein>
    <recommendedName>
        <fullName evidence="2">TRF2/HOY1 PH-like domain-containing protein</fullName>
    </recommendedName>
</protein>
<feature type="region of interest" description="Disordered" evidence="1">
    <location>
        <begin position="208"/>
        <end position="255"/>
    </location>
</feature>
<feature type="compositionally biased region" description="Polar residues" evidence="1">
    <location>
        <begin position="216"/>
        <end position="230"/>
    </location>
</feature>
<evidence type="ECO:0000313" key="3">
    <source>
        <dbReference type="EMBL" id="KDP43272.1"/>
    </source>
</evidence>
<keyword evidence="4" id="KW-1185">Reference proteome</keyword>
<dbReference type="OrthoDB" id="1516808at2759"/>
<organism evidence="3 4">
    <name type="scientific">Jatropha curcas</name>
    <name type="common">Barbados nut</name>
    <dbReference type="NCBI Taxonomy" id="180498"/>
    <lineage>
        <taxon>Eukaryota</taxon>
        <taxon>Viridiplantae</taxon>
        <taxon>Streptophyta</taxon>
        <taxon>Embryophyta</taxon>
        <taxon>Tracheophyta</taxon>
        <taxon>Spermatophyta</taxon>
        <taxon>Magnoliopsida</taxon>
        <taxon>eudicotyledons</taxon>
        <taxon>Gunneridae</taxon>
        <taxon>Pentapetalae</taxon>
        <taxon>rosids</taxon>
        <taxon>fabids</taxon>
        <taxon>Malpighiales</taxon>
        <taxon>Euphorbiaceae</taxon>
        <taxon>Crotonoideae</taxon>
        <taxon>Jatropheae</taxon>
        <taxon>Jatropha</taxon>
    </lineage>
</organism>
<dbReference type="PANTHER" id="PTHR33494:SF27">
    <property type="entry name" value="ATP-DEPENDENT DNA HELICASE"/>
    <property type="match status" value="1"/>
</dbReference>
<name>A0A067L4F3_JATCU</name>
<feature type="domain" description="TRF2/HOY1 PH-like" evidence="2">
    <location>
        <begin position="70"/>
        <end position="142"/>
    </location>
</feature>
<feature type="compositionally biased region" description="Basic and acidic residues" evidence="1">
    <location>
        <begin position="246"/>
        <end position="255"/>
    </location>
</feature>
<feature type="compositionally biased region" description="Polar residues" evidence="1">
    <location>
        <begin position="1"/>
        <end position="10"/>
    </location>
</feature>
<dbReference type="InterPro" id="IPR057939">
    <property type="entry name" value="TRF2_HOY1_PH"/>
</dbReference>
<gene>
    <name evidence="3" type="ORF">JCGZ_22824</name>
</gene>
<sequence length="255" mass="28464">MEQLSISGNEPTKPEMTSLDENRALGAANVETVKDSLEENGSLNDNEQSKPSETFSKASGTAGKPRVSKISAFILRIGSWEHISRNEEELIAKCHFGYKELVWEVLEGGKRSKMIIEWRDIMALKASCPDNEPGTLTIVLKGYTIPKAYRVVTGTRFYKWTGKHTQGLLNEYFERLIQCDMHLKLLSRQPQIVLDSPYFEHLSSFSEDQDEAKGQDINQVETDKGSSISDFQDLASPSAARSSSLEIEKGDIAGK</sequence>
<feature type="compositionally biased region" description="Low complexity" evidence="1">
    <location>
        <begin position="235"/>
        <end position="244"/>
    </location>
</feature>
<dbReference type="EMBL" id="KK914277">
    <property type="protein sequence ID" value="KDP43272.1"/>
    <property type="molecule type" value="Genomic_DNA"/>
</dbReference>
<dbReference type="PANTHER" id="PTHR33494">
    <property type="entry name" value="OS02G0793800 PROTEIN"/>
    <property type="match status" value="1"/>
</dbReference>
<evidence type="ECO:0000256" key="1">
    <source>
        <dbReference type="SAM" id="MobiDB-lite"/>
    </source>
</evidence>